<gene>
    <name evidence="2" type="ORF">MAF45_05925</name>
</gene>
<comment type="caution">
    <text evidence="2">The sequence shown here is derived from an EMBL/GenBank/DDBJ whole genome shotgun (WGS) entry which is preliminary data.</text>
</comment>
<evidence type="ECO:0000313" key="3">
    <source>
        <dbReference type="Proteomes" id="UP001297600"/>
    </source>
</evidence>
<name>A0ABS9MQT4_9BURK</name>
<evidence type="ECO:0000313" key="2">
    <source>
        <dbReference type="EMBL" id="MCG5030984.1"/>
    </source>
</evidence>
<dbReference type="Pfam" id="PF14080">
    <property type="entry name" value="DUF4261"/>
    <property type="match status" value="1"/>
</dbReference>
<feature type="domain" description="DUF4261" evidence="1">
    <location>
        <begin position="182"/>
        <end position="255"/>
    </location>
</feature>
<accession>A0ABS9MQT4</accession>
<keyword evidence="3" id="KW-1185">Reference proteome</keyword>
<dbReference type="EMBL" id="JAKNCT010000006">
    <property type="protein sequence ID" value="MCG5030984.1"/>
    <property type="molecule type" value="Genomic_DNA"/>
</dbReference>
<reference evidence="2 3" key="1">
    <citation type="submission" date="2022-02" db="EMBL/GenBank/DDBJ databases">
        <title>Mesosutterella porci, a novel member of the family Sutterellaceae from pig feces.</title>
        <authorList>
            <person name="Wylensek D."/>
            <person name="Clavel T."/>
        </authorList>
    </citation>
    <scope>NUCLEOTIDE SEQUENCE [LARGE SCALE GENOMIC DNA]</scope>
    <source>
        <strain evidence="3">oilRF-744-wt-GAM-9</strain>
    </source>
</reference>
<dbReference type="InterPro" id="IPR025357">
    <property type="entry name" value="DUF4261"/>
</dbReference>
<organism evidence="2 3">
    <name type="scientific">Mesosutterella porci</name>
    <dbReference type="NCBI Taxonomy" id="2915351"/>
    <lineage>
        <taxon>Bacteria</taxon>
        <taxon>Pseudomonadati</taxon>
        <taxon>Pseudomonadota</taxon>
        <taxon>Betaproteobacteria</taxon>
        <taxon>Burkholderiales</taxon>
        <taxon>Sutterellaceae</taxon>
        <taxon>Mesosutterella</taxon>
    </lineage>
</organism>
<proteinExistence type="predicted"/>
<sequence>MAEDKKAPKDNPATQTVVLLARPEFSAKQYAQNLKADWGFETEDSDVGEENGSLVTLIDGMMVCVAMTPVPVPDGRAQRQAQTNYLWPEAQETAKAHQAYVTVSVQHNGHEPLDAGCLAVKLTASALKQAAACGVLTAGTFMSPLFYKTNAEADCRRGRVPVMNLVYFGLYPHEDGECMNGYTFGLARLGAREVEVIRSLHEPQDIFNLMVTAATYMLDYHVRLKAGDTIGQKEGESFPITDGPGRAVDGNSLKIAY</sequence>
<dbReference type="Proteomes" id="UP001297600">
    <property type="component" value="Unassembled WGS sequence"/>
</dbReference>
<evidence type="ECO:0000259" key="1">
    <source>
        <dbReference type="Pfam" id="PF14080"/>
    </source>
</evidence>
<protein>
    <submittedName>
        <fullName evidence="2">DUF4261 domain-containing protein</fullName>
    </submittedName>
</protein>
<dbReference type="RefSeq" id="WP_237978637.1">
    <property type="nucleotide sequence ID" value="NZ_JAKNCT010000006.1"/>
</dbReference>